<keyword evidence="6" id="KW-0732">Signal</keyword>
<dbReference type="Gene3D" id="3.40.30.10">
    <property type="entry name" value="Glutaredoxin"/>
    <property type="match status" value="1"/>
</dbReference>
<dbReference type="PANTHER" id="PTHR42852">
    <property type="entry name" value="THIOL:DISULFIDE INTERCHANGE PROTEIN DSBE"/>
    <property type="match status" value="1"/>
</dbReference>
<dbReference type="EMBL" id="JBEZNA010000002">
    <property type="protein sequence ID" value="MEU9575962.1"/>
    <property type="molecule type" value="Genomic_DNA"/>
</dbReference>
<evidence type="ECO:0000256" key="3">
    <source>
        <dbReference type="ARBA" id="ARBA00022968"/>
    </source>
</evidence>
<evidence type="ECO:0000256" key="6">
    <source>
        <dbReference type="SAM" id="SignalP"/>
    </source>
</evidence>
<organism evidence="8 9">
    <name type="scientific">Streptomyces chilikensis</name>
    <dbReference type="NCBI Taxonomy" id="1194079"/>
    <lineage>
        <taxon>Bacteria</taxon>
        <taxon>Bacillati</taxon>
        <taxon>Actinomycetota</taxon>
        <taxon>Actinomycetes</taxon>
        <taxon>Kitasatosporales</taxon>
        <taxon>Streptomycetaceae</taxon>
        <taxon>Streptomyces</taxon>
    </lineage>
</organism>
<feature type="domain" description="Thioredoxin" evidence="7">
    <location>
        <begin position="60"/>
        <end position="206"/>
    </location>
</feature>
<dbReference type="PROSITE" id="PS51257">
    <property type="entry name" value="PROKAR_LIPOPROTEIN"/>
    <property type="match status" value="1"/>
</dbReference>
<keyword evidence="3" id="KW-0735">Signal-anchor</keyword>
<name>A0ABV3EIG1_9ACTN</name>
<evidence type="ECO:0000313" key="8">
    <source>
        <dbReference type="EMBL" id="MEU9575962.1"/>
    </source>
</evidence>
<keyword evidence="9" id="KW-1185">Reference proteome</keyword>
<dbReference type="SUPFAM" id="SSF52833">
    <property type="entry name" value="Thioredoxin-like"/>
    <property type="match status" value="1"/>
</dbReference>
<dbReference type="InterPro" id="IPR006311">
    <property type="entry name" value="TAT_signal"/>
</dbReference>
<evidence type="ECO:0000313" key="9">
    <source>
        <dbReference type="Proteomes" id="UP001551584"/>
    </source>
</evidence>
<accession>A0ABV3EIG1</accession>
<feature type="signal peptide" evidence="6">
    <location>
        <begin position="1"/>
        <end position="31"/>
    </location>
</feature>
<dbReference type="PROSITE" id="PS51352">
    <property type="entry name" value="THIOREDOXIN_2"/>
    <property type="match status" value="1"/>
</dbReference>
<dbReference type="RefSeq" id="WP_166021632.1">
    <property type="nucleotide sequence ID" value="NZ_JBEZNA010000002.1"/>
</dbReference>
<dbReference type="PROSITE" id="PS51318">
    <property type="entry name" value="TAT"/>
    <property type="match status" value="1"/>
</dbReference>
<dbReference type="Proteomes" id="UP001551584">
    <property type="component" value="Unassembled WGS sequence"/>
</dbReference>
<dbReference type="PROSITE" id="PS00194">
    <property type="entry name" value="THIOREDOXIN_1"/>
    <property type="match status" value="1"/>
</dbReference>
<dbReference type="InterPro" id="IPR000866">
    <property type="entry name" value="AhpC/TSA"/>
</dbReference>
<sequence length="208" mass="22051">MTDHKRHSPRNRRRAAAAAATAAAAALLLSACSSDGDGGGASGAGSGTNFVTSTDGIATVAEGDRHAAPRLQGKTLDGGQLDTADFKGKVVVLNVWGSWCAPCRAEAKNFVKVAEETEDQGVQFVGINTRDTSTQPALAFEKEEGIEYPSLYDPTGRLLLRFEKGTLNPQAIPTTLVIDREGRIAARAMQPLSEDKLRDMLDPVLAEK</sequence>
<reference evidence="8 9" key="1">
    <citation type="submission" date="2024-06" db="EMBL/GenBank/DDBJ databases">
        <title>The Natural Products Discovery Center: Release of the First 8490 Sequenced Strains for Exploring Actinobacteria Biosynthetic Diversity.</title>
        <authorList>
            <person name="Kalkreuter E."/>
            <person name="Kautsar S.A."/>
            <person name="Yang D."/>
            <person name="Bader C.D."/>
            <person name="Teijaro C.N."/>
            <person name="Fluegel L."/>
            <person name="Davis C.M."/>
            <person name="Simpson J.R."/>
            <person name="Lauterbach L."/>
            <person name="Steele A.D."/>
            <person name="Gui C."/>
            <person name="Meng S."/>
            <person name="Li G."/>
            <person name="Viehrig K."/>
            <person name="Ye F."/>
            <person name="Su P."/>
            <person name="Kiefer A.F."/>
            <person name="Nichols A."/>
            <person name="Cepeda A.J."/>
            <person name="Yan W."/>
            <person name="Fan B."/>
            <person name="Jiang Y."/>
            <person name="Adhikari A."/>
            <person name="Zheng C.-J."/>
            <person name="Schuster L."/>
            <person name="Cowan T.M."/>
            <person name="Smanski M.J."/>
            <person name="Chevrette M.G."/>
            <person name="De Carvalho L.P.S."/>
            <person name="Shen B."/>
        </authorList>
    </citation>
    <scope>NUCLEOTIDE SEQUENCE [LARGE SCALE GENOMIC DNA]</scope>
    <source>
        <strain evidence="8 9">NPDC048117</strain>
    </source>
</reference>
<evidence type="ECO:0000256" key="5">
    <source>
        <dbReference type="ARBA" id="ARBA00023284"/>
    </source>
</evidence>
<dbReference type="InterPro" id="IPR017937">
    <property type="entry name" value="Thioredoxin_CS"/>
</dbReference>
<keyword evidence="4" id="KW-1015">Disulfide bond</keyword>
<evidence type="ECO:0000259" key="7">
    <source>
        <dbReference type="PROSITE" id="PS51352"/>
    </source>
</evidence>
<dbReference type="Pfam" id="PF00578">
    <property type="entry name" value="AhpC-TSA"/>
    <property type="match status" value="1"/>
</dbReference>
<dbReference type="InterPro" id="IPR013766">
    <property type="entry name" value="Thioredoxin_domain"/>
</dbReference>
<evidence type="ECO:0000256" key="1">
    <source>
        <dbReference type="ARBA" id="ARBA00004196"/>
    </source>
</evidence>
<keyword evidence="2" id="KW-0201">Cytochrome c-type biogenesis</keyword>
<evidence type="ECO:0000256" key="2">
    <source>
        <dbReference type="ARBA" id="ARBA00022748"/>
    </source>
</evidence>
<dbReference type="PANTHER" id="PTHR42852:SF6">
    <property type="entry name" value="THIOL:DISULFIDE INTERCHANGE PROTEIN DSBE"/>
    <property type="match status" value="1"/>
</dbReference>
<keyword evidence="3" id="KW-0812">Transmembrane</keyword>
<comment type="caution">
    <text evidence="8">The sequence shown here is derived from an EMBL/GenBank/DDBJ whole genome shotgun (WGS) entry which is preliminary data.</text>
</comment>
<keyword evidence="5" id="KW-0676">Redox-active center</keyword>
<dbReference type="CDD" id="cd02966">
    <property type="entry name" value="TlpA_like_family"/>
    <property type="match status" value="1"/>
</dbReference>
<proteinExistence type="predicted"/>
<gene>
    <name evidence="8" type="ORF">AB0D95_01440</name>
</gene>
<evidence type="ECO:0000256" key="4">
    <source>
        <dbReference type="ARBA" id="ARBA00023157"/>
    </source>
</evidence>
<feature type="chain" id="PRO_5045178680" evidence="6">
    <location>
        <begin position="32"/>
        <end position="208"/>
    </location>
</feature>
<comment type="subcellular location">
    <subcellularLocation>
        <location evidence="1">Cell envelope</location>
    </subcellularLocation>
</comment>
<protein>
    <submittedName>
        <fullName evidence="8">TlpA disulfide reductase family protein</fullName>
    </submittedName>
</protein>
<dbReference type="InterPro" id="IPR050553">
    <property type="entry name" value="Thioredoxin_ResA/DsbE_sf"/>
</dbReference>
<dbReference type="InterPro" id="IPR036249">
    <property type="entry name" value="Thioredoxin-like_sf"/>
</dbReference>